<feature type="signal peptide" evidence="2">
    <location>
        <begin position="1"/>
        <end position="18"/>
    </location>
</feature>
<reference evidence="4" key="1">
    <citation type="journal article" date="2020" name="Fungal Divers.">
        <title>Resolving the Mortierellaceae phylogeny through synthesis of multi-gene phylogenetics and phylogenomics.</title>
        <authorList>
            <person name="Vandepol N."/>
            <person name="Liber J."/>
            <person name="Desiro A."/>
            <person name="Na H."/>
            <person name="Kennedy M."/>
            <person name="Barry K."/>
            <person name="Grigoriev I.V."/>
            <person name="Miller A.N."/>
            <person name="O'Donnell K."/>
            <person name="Stajich J.E."/>
            <person name="Bonito G."/>
        </authorList>
    </citation>
    <scope>NUCLEOTIDE SEQUENCE</scope>
    <source>
        <strain evidence="4">BC1065</strain>
    </source>
</reference>
<sequence>MLKSTLIALLAFAATVSAQAPELPHIYFTQPVSEKPGSFTPGSVEIFSWQGACNSGTLTSSTPTAAKVELIDSTDSNNAVFRKEITKIDCTQPQGNVKWDVPTDLNPEALYSLQIVLTPRNAYSGKFYIKGANTPAPSNNTAGSGDKTQKSAAAGFAPAALSAAAAAVAGAVILF</sequence>
<evidence type="ECO:0000259" key="3">
    <source>
        <dbReference type="Pfam" id="PF10342"/>
    </source>
</evidence>
<evidence type="ECO:0000313" key="5">
    <source>
        <dbReference type="Proteomes" id="UP000807716"/>
    </source>
</evidence>
<feature type="domain" description="Yeast cell wall synthesis Kre9/Knh1-like N-terminal" evidence="3">
    <location>
        <begin position="59"/>
        <end position="129"/>
    </location>
</feature>
<comment type="caution">
    <text evidence="4">The sequence shown here is derived from an EMBL/GenBank/DDBJ whole genome shotgun (WGS) entry which is preliminary data.</text>
</comment>
<evidence type="ECO:0000256" key="2">
    <source>
        <dbReference type="SAM" id="SignalP"/>
    </source>
</evidence>
<accession>A0A9P6QA55</accession>
<organism evidence="4 5">
    <name type="scientific">Actinomortierella ambigua</name>
    <dbReference type="NCBI Taxonomy" id="1343610"/>
    <lineage>
        <taxon>Eukaryota</taxon>
        <taxon>Fungi</taxon>
        <taxon>Fungi incertae sedis</taxon>
        <taxon>Mucoromycota</taxon>
        <taxon>Mortierellomycotina</taxon>
        <taxon>Mortierellomycetes</taxon>
        <taxon>Mortierellales</taxon>
        <taxon>Mortierellaceae</taxon>
        <taxon>Actinomortierella</taxon>
    </lineage>
</organism>
<dbReference type="AlphaFoldDB" id="A0A9P6QA55"/>
<protein>
    <recommendedName>
        <fullName evidence="3">Yeast cell wall synthesis Kre9/Knh1-like N-terminal domain-containing protein</fullName>
    </recommendedName>
</protein>
<keyword evidence="5" id="KW-1185">Reference proteome</keyword>
<dbReference type="Pfam" id="PF10342">
    <property type="entry name" value="Kre9_KNH"/>
    <property type="match status" value="1"/>
</dbReference>
<dbReference type="OrthoDB" id="2434096at2759"/>
<gene>
    <name evidence="4" type="ORF">DFQ27_001438</name>
</gene>
<dbReference type="Proteomes" id="UP000807716">
    <property type="component" value="Unassembled WGS sequence"/>
</dbReference>
<keyword evidence="1 2" id="KW-0732">Signal</keyword>
<dbReference type="EMBL" id="JAAAJB010000149">
    <property type="protein sequence ID" value="KAG0264045.1"/>
    <property type="molecule type" value="Genomic_DNA"/>
</dbReference>
<feature type="chain" id="PRO_5040196115" description="Yeast cell wall synthesis Kre9/Knh1-like N-terminal domain-containing protein" evidence="2">
    <location>
        <begin position="19"/>
        <end position="175"/>
    </location>
</feature>
<dbReference type="InterPro" id="IPR018466">
    <property type="entry name" value="Kre9/Knh1-like_N"/>
</dbReference>
<proteinExistence type="predicted"/>
<name>A0A9P6QA55_9FUNG</name>
<evidence type="ECO:0000256" key="1">
    <source>
        <dbReference type="ARBA" id="ARBA00022729"/>
    </source>
</evidence>
<evidence type="ECO:0000313" key="4">
    <source>
        <dbReference type="EMBL" id="KAG0264045.1"/>
    </source>
</evidence>